<dbReference type="SUPFAM" id="SSF50998">
    <property type="entry name" value="Quinoprotein alcohol dehydrogenase-like"/>
    <property type="match status" value="1"/>
</dbReference>
<dbReference type="Gene3D" id="2.40.10.480">
    <property type="match status" value="2"/>
</dbReference>
<comment type="caution">
    <text evidence="4">The sequence shown here is derived from an EMBL/GenBank/DDBJ whole genome shotgun (WGS) entry which is preliminary data.</text>
</comment>
<dbReference type="PANTHER" id="PTHR34512:SF30">
    <property type="entry name" value="OUTER MEMBRANE PROTEIN ASSEMBLY FACTOR BAMB"/>
    <property type="match status" value="1"/>
</dbReference>
<dbReference type="RefSeq" id="WP_030550193.1">
    <property type="nucleotide sequence ID" value="NZ_BMUB01000011.1"/>
</dbReference>
<dbReference type="AlphaFoldDB" id="A0A1E7NF50"/>
<accession>A0A8H9HVK8</accession>
<accession>A0A1E7NF50</accession>
<gene>
    <name evidence="3" type="ORF">GCM10010502_46430</name>
    <name evidence="4" type="ORF">HS99_0000605</name>
</gene>
<dbReference type="PROSITE" id="PS51318">
    <property type="entry name" value="TAT"/>
    <property type="match status" value="1"/>
</dbReference>
<keyword evidence="1" id="KW-0812">Transmembrane</keyword>
<proteinExistence type="predicted"/>
<dbReference type="EMBL" id="BMUB01000011">
    <property type="protein sequence ID" value="GGU88405.1"/>
    <property type="molecule type" value="Genomic_DNA"/>
</dbReference>
<dbReference type="InterPro" id="IPR015943">
    <property type="entry name" value="WD40/YVTN_repeat-like_dom_sf"/>
</dbReference>
<dbReference type="Gene3D" id="2.130.10.10">
    <property type="entry name" value="YVTN repeat-like/Quinoprotein amine dehydrogenase"/>
    <property type="match status" value="1"/>
</dbReference>
<reference evidence="4 5" key="2">
    <citation type="submission" date="2014-07" db="EMBL/GenBank/DDBJ databases">
        <authorList>
            <person name="Zhang J.E."/>
            <person name="Yang H."/>
            <person name="Guo J."/>
            <person name="Deng Z."/>
            <person name="Luo H."/>
            <person name="Luo M."/>
            <person name="Zhao B."/>
        </authorList>
    </citation>
    <scope>NUCLEOTIDE SEQUENCE [LARGE SCALE GENOMIC DNA]</scope>
    <source>
        <strain evidence="4">ATCC 10762</strain>
        <strain evidence="5">ATCC 10762 / DSM 40127 / CCM 3239 / JCM 4008 / LMG 5968 / NBRC 12843 / NCIMB 8234 / A-377</strain>
    </source>
</reference>
<keyword evidence="1" id="KW-1133">Transmembrane helix</keyword>
<name>A0A1E7NF50_KITAU</name>
<reference evidence="4" key="4">
    <citation type="submission" date="2016-08" db="EMBL/GenBank/DDBJ databases">
        <title>Sequencing, Assembly and Comparative Genomics of S. aureofaciens ATCC 10762.</title>
        <authorList>
            <person name="Gradnigo J.S."/>
            <person name="Johnson N."/>
            <person name="Somerville G.A."/>
        </authorList>
    </citation>
    <scope>NUCLEOTIDE SEQUENCE [LARGE SCALE GENOMIC DNA]</scope>
    <source>
        <strain evidence="4">ATCC 10762</strain>
    </source>
</reference>
<evidence type="ECO:0000259" key="2">
    <source>
        <dbReference type="Pfam" id="PF13360"/>
    </source>
</evidence>
<reference evidence="3" key="5">
    <citation type="submission" date="2020-09" db="EMBL/GenBank/DDBJ databases">
        <authorList>
            <person name="Sun Q."/>
            <person name="Ohkuma M."/>
        </authorList>
    </citation>
    <scope>NUCLEOTIDE SEQUENCE</scope>
    <source>
        <strain evidence="3">JCM 4434</strain>
    </source>
</reference>
<dbReference type="GeneID" id="97487657"/>
<keyword evidence="1" id="KW-0472">Membrane</keyword>
<dbReference type="InterPro" id="IPR018391">
    <property type="entry name" value="PQQ_b-propeller_rpt"/>
</dbReference>
<dbReference type="InterPro" id="IPR011047">
    <property type="entry name" value="Quinoprotein_ADH-like_sf"/>
</dbReference>
<dbReference type="Proteomes" id="UP000037395">
    <property type="component" value="Unassembled WGS sequence"/>
</dbReference>
<protein>
    <recommendedName>
        <fullName evidence="2">Pyrrolo-quinoline quinone repeat domain-containing protein</fullName>
    </recommendedName>
</protein>
<sequence>MNTDAPQNEPVLHRINRRRLLLSAAGGVGALAVSAGAGWWARRDPARGPRLWSSSAPGGRIALPVESVGSLCVSGYDGRVSALDPRTGAVRWSKAVVAPGVADTPSGLPLAVGDGVVCVTAPNRVHVFDAASGEARWEVPVPDWRDVPWSQSPAVGGGGVFAPYGTALRSYDVADGSLRWSGPPNSSGRLVVAGGTLYTPGGPAGLRAFDTRSGELRWEQNSVRTVQVAGGPSVHQGAAYLADCDPDMGNPAVLALDAGTGRVRWRRTQPKVLSCPPSVADGTLCLFSGDRLTALDADTGETRWAVTTPIGLGRGESSMTAADGIAYVGTNDDRLYAFDLATGRLRWQDEPEHLGTGGEFTVVSLAAAGAAVYRGSRTGVHALGALPSA</sequence>
<dbReference type="InterPro" id="IPR002372">
    <property type="entry name" value="PQQ_rpt_dom"/>
</dbReference>
<dbReference type="Proteomes" id="UP000610124">
    <property type="component" value="Unassembled WGS sequence"/>
</dbReference>
<feature type="transmembrane region" description="Helical" evidence="1">
    <location>
        <begin position="20"/>
        <end position="41"/>
    </location>
</feature>
<dbReference type="InterPro" id="IPR006311">
    <property type="entry name" value="TAT_signal"/>
</dbReference>
<evidence type="ECO:0000313" key="3">
    <source>
        <dbReference type="EMBL" id="GGU88405.1"/>
    </source>
</evidence>
<feature type="domain" description="Pyrrolo-quinoline quinone repeat" evidence="2">
    <location>
        <begin position="206"/>
        <end position="350"/>
    </location>
</feature>
<organism evidence="4 5">
    <name type="scientific">Kitasatospora aureofaciens</name>
    <name type="common">Streptomyces aureofaciens</name>
    <dbReference type="NCBI Taxonomy" id="1894"/>
    <lineage>
        <taxon>Bacteria</taxon>
        <taxon>Bacillati</taxon>
        <taxon>Actinomycetota</taxon>
        <taxon>Actinomycetes</taxon>
        <taxon>Kitasatosporales</taxon>
        <taxon>Streptomycetaceae</taxon>
        <taxon>Kitasatospora</taxon>
    </lineage>
</organism>
<dbReference type="SMART" id="SM00564">
    <property type="entry name" value="PQQ"/>
    <property type="match status" value="7"/>
</dbReference>
<dbReference type="EMBL" id="JPRF03000001">
    <property type="protein sequence ID" value="OEV39255.1"/>
    <property type="molecule type" value="Genomic_DNA"/>
</dbReference>
<dbReference type="Pfam" id="PF13360">
    <property type="entry name" value="PQQ_2"/>
    <property type="match status" value="1"/>
</dbReference>
<reference evidence="3" key="1">
    <citation type="journal article" date="2014" name="Int. J. Syst. Evol. Microbiol.">
        <title>Complete genome sequence of Corynebacterium casei LMG S-19264T (=DSM 44701T), isolated from a smear-ripened cheese.</title>
        <authorList>
            <consortium name="US DOE Joint Genome Institute (JGI-PGF)"/>
            <person name="Walter F."/>
            <person name="Albersmeier A."/>
            <person name="Kalinowski J."/>
            <person name="Ruckert C."/>
        </authorList>
    </citation>
    <scope>NUCLEOTIDE SEQUENCE</scope>
    <source>
        <strain evidence="3">JCM 4434</strain>
    </source>
</reference>
<evidence type="ECO:0000256" key="1">
    <source>
        <dbReference type="SAM" id="Phobius"/>
    </source>
</evidence>
<keyword evidence="5" id="KW-1185">Reference proteome</keyword>
<evidence type="ECO:0000313" key="5">
    <source>
        <dbReference type="Proteomes" id="UP000037395"/>
    </source>
</evidence>
<evidence type="ECO:0000313" key="4">
    <source>
        <dbReference type="EMBL" id="OEV39255.1"/>
    </source>
</evidence>
<reference evidence="5" key="3">
    <citation type="submission" date="2016-08" db="EMBL/GenBank/DDBJ databases">
        <title>Sequencing, assembly and comparative genomics of S. aureofaciens ATCC 10762.</title>
        <authorList>
            <person name="Gradnigo J.S."/>
            <person name="Johnson N."/>
            <person name="Somerville G.A."/>
        </authorList>
    </citation>
    <scope>NUCLEOTIDE SEQUENCE [LARGE SCALE GENOMIC DNA]</scope>
    <source>
        <strain evidence="5">ATCC 10762 / DSM 40127 / CCM 3239 / JCM 4008 / LMG 5968 / NBRC 12843 / NCIMB 8234 / A-377</strain>
    </source>
</reference>
<dbReference type="PANTHER" id="PTHR34512">
    <property type="entry name" value="CELL SURFACE PROTEIN"/>
    <property type="match status" value="1"/>
</dbReference>